<comment type="caution">
    <text evidence="3">The sequence shown here is derived from an EMBL/GenBank/DDBJ whole genome shotgun (WGS) entry which is preliminary data.</text>
</comment>
<gene>
    <name evidence="3" type="ORF">OC842_005997</name>
</gene>
<feature type="region of interest" description="Disordered" evidence="1">
    <location>
        <begin position="239"/>
        <end position="289"/>
    </location>
</feature>
<accession>A0AAN6G8R3</accession>
<evidence type="ECO:0000313" key="4">
    <source>
        <dbReference type="Proteomes" id="UP001176521"/>
    </source>
</evidence>
<keyword evidence="2" id="KW-0732">Signal</keyword>
<name>A0AAN6G8R3_9BASI</name>
<organism evidence="3 4">
    <name type="scientific">Tilletia horrida</name>
    <dbReference type="NCBI Taxonomy" id="155126"/>
    <lineage>
        <taxon>Eukaryota</taxon>
        <taxon>Fungi</taxon>
        <taxon>Dikarya</taxon>
        <taxon>Basidiomycota</taxon>
        <taxon>Ustilaginomycotina</taxon>
        <taxon>Exobasidiomycetes</taxon>
        <taxon>Tilletiales</taxon>
        <taxon>Tilletiaceae</taxon>
        <taxon>Tilletia</taxon>
    </lineage>
</organism>
<proteinExistence type="predicted"/>
<dbReference type="EMBL" id="JAPDMQ010000482">
    <property type="protein sequence ID" value="KAK0523900.1"/>
    <property type="molecule type" value="Genomic_DNA"/>
</dbReference>
<dbReference type="Proteomes" id="UP001176521">
    <property type="component" value="Unassembled WGS sequence"/>
</dbReference>
<evidence type="ECO:0008006" key="5">
    <source>
        <dbReference type="Google" id="ProtNLM"/>
    </source>
</evidence>
<reference evidence="3" key="1">
    <citation type="journal article" date="2023" name="PhytoFront">
        <title>Draft Genome Resources of Seven Strains of Tilletia horrida, Causal Agent of Kernel Smut of Rice.</title>
        <authorList>
            <person name="Khanal S."/>
            <person name="Antony Babu S."/>
            <person name="Zhou X.G."/>
        </authorList>
    </citation>
    <scope>NUCLEOTIDE SEQUENCE</scope>
    <source>
        <strain evidence="3">TX3</strain>
    </source>
</reference>
<feature type="signal peptide" evidence="2">
    <location>
        <begin position="1"/>
        <end position="25"/>
    </location>
</feature>
<evidence type="ECO:0000313" key="3">
    <source>
        <dbReference type="EMBL" id="KAK0523900.1"/>
    </source>
</evidence>
<evidence type="ECO:0000256" key="1">
    <source>
        <dbReference type="SAM" id="MobiDB-lite"/>
    </source>
</evidence>
<protein>
    <recommendedName>
        <fullName evidence="5">Carbohydrate-binding module family 13 protein</fullName>
    </recommendedName>
</protein>
<keyword evidence="4" id="KW-1185">Reference proteome</keyword>
<feature type="compositionally biased region" description="Low complexity" evidence="1">
    <location>
        <begin position="272"/>
        <end position="289"/>
    </location>
</feature>
<sequence length="409" mass="41574">MIRTAAQQTAFLALALTLAASKARADASSATFSLNNLPNTWQQGQSGTNQCSQWLPSNQNSLCQNVFINSATDFCLWAPRSPGTIGDTERDEVAWCTSAGYGTRLIPEGTLKSVHFVKTKAYVQVTGTGDFTKMNIVAGDDGGELDPHGADGNGNPIGGLVYTNAFGGQYQQIHQWTNFMSANEYCFKACIDAPDAETQCNHIFDLQGCFWNMPANYGDGFEQCQGDVAQYPGVYGSSTYYQGPDGENPAPPPHPAPASYNCSPEPSPGNGLTAPAPSSPATRSGSGSAASSSAAAAVSASLAASASAAAAASASSASALAALSSTTSASNTVSTAPAVTSVIPVVIPPQQGFSTSTLFVSAAVSTTTTASGSRSGVKTGAAPEGLLQARTSVLSACLAGAVAVYALVA</sequence>
<evidence type="ECO:0000256" key="2">
    <source>
        <dbReference type="SAM" id="SignalP"/>
    </source>
</evidence>
<dbReference type="AlphaFoldDB" id="A0AAN6G8R3"/>
<feature type="chain" id="PRO_5042840168" description="Carbohydrate-binding module family 13 protein" evidence="2">
    <location>
        <begin position="26"/>
        <end position="409"/>
    </location>
</feature>